<feature type="transmembrane region" description="Helical" evidence="1">
    <location>
        <begin position="12"/>
        <end position="34"/>
    </location>
</feature>
<dbReference type="OrthoDB" id="1202970at2"/>
<evidence type="ECO:0000313" key="2">
    <source>
        <dbReference type="EMBL" id="OBY64309.1"/>
    </source>
</evidence>
<dbReference type="Pfam" id="PF19589">
    <property type="entry name" value="DUF6095"/>
    <property type="match status" value="1"/>
</dbReference>
<dbReference type="KEGG" id="pob:LPB03_04560"/>
<proteinExistence type="predicted"/>
<dbReference type="InterPro" id="IPR046077">
    <property type="entry name" value="DUF6095"/>
</dbReference>
<keyword evidence="3" id="KW-1185">Reference proteome</keyword>
<gene>
    <name evidence="2" type="ORF">LPB3_07935</name>
</gene>
<name>A0A1B8TXT7_9FLAO</name>
<dbReference type="EMBL" id="LSFM01000022">
    <property type="protein sequence ID" value="OBY64309.1"/>
    <property type="molecule type" value="Genomic_DNA"/>
</dbReference>
<sequence>MSTDKQLLSKALVRLGILILLFILCPVIMTMGFKALDKFTGTNNEYIAYLILGFSSILLLYTLYFGFKTFGVLQKAIFNEK</sequence>
<accession>A0A1B8TXT7</accession>
<reference evidence="3" key="1">
    <citation type="submission" date="2016-02" db="EMBL/GenBank/DDBJ databases">
        <authorList>
            <person name="Shin S.-K."/>
            <person name="Yi H."/>
            <person name="Kim E."/>
        </authorList>
    </citation>
    <scope>NUCLEOTIDE SEQUENCE [LARGE SCALE GENOMIC DNA]</scope>
    <source>
        <strain evidence="3">LPB0003</strain>
    </source>
</reference>
<evidence type="ECO:0000256" key="1">
    <source>
        <dbReference type="SAM" id="Phobius"/>
    </source>
</evidence>
<protein>
    <submittedName>
        <fullName evidence="2">Uncharacterized protein</fullName>
    </submittedName>
</protein>
<evidence type="ECO:0000313" key="3">
    <source>
        <dbReference type="Proteomes" id="UP000092584"/>
    </source>
</evidence>
<dbReference type="RefSeq" id="WP_065319059.1">
    <property type="nucleotide sequence ID" value="NZ_CP017477.1"/>
</dbReference>
<keyword evidence="1" id="KW-0812">Transmembrane</keyword>
<dbReference type="STRING" id="1774273.LPB03_04560"/>
<keyword evidence="1" id="KW-1133">Transmembrane helix</keyword>
<dbReference type="AlphaFoldDB" id="A0A1B8TXT7"/>
<organism evidence="2 3">
    <name type="scientific">Polaribacter vadi</name>
    <dbReference type="NCBI Taxonomy" id="1774273"/>
    <lineage>
        <taxon>Bacteria</taxon>
        <taxon>Pseudomonadati</taxon>
        <taxon>Bacteroidota</taxon>
        <taxon>Flavobacteriia</taxon>
        <taxon>Flavobacteriales</taxon>
        <taxon>Flavobacteriaceae</taxon>
    </lineage>
</organism>
<keyword evidence="1" id="KW-0472">Membrane</keyword>
<comment type="caution">
    <text evidence="2">The sequence shown here is derived from an EMBL/GenBank/DDBJ whole genome shotgun (WGS) entry which is preliminary data.</text>
</comment>
<dbReference type="Proteomes" id="UP000092584">
    <property type="component" value="Unassembled WGS sequence"/>
</dbReference>
<feature type="transmembrane region" description="Helical" evidence="1">
    <location>
        <begin position="46"/>
        <end position="67"/>
    </location>
</feature>